<reference evidence="9 10" key="1">
    <citation type="submission" date="2013-12" db="EMBL/GenBank/DDBJ databases">
        <title>Comparative genomics of relapsing fever spirochetes.</title>
        <authorList>
            <person name="Schwan T.G."/>
            <person name="Raffel S.J."/>
            <person name="Porcella S.F."/>
        </authorList>
    </citation>
    <scope>NUCLEOTIDE SEQUENCE [LARGE SCALE GENOMIC DNA]</scope>
    <source>
        <strain evidence="9 10">CR2A</strain>
    </source>
</reference>
<comment type="function">
    <text evidence="1 8">The Vlp and Vsp proteins are antigenically distinct proteins, only one vlp or vsp gene is transcriptionally active at any one time. Switching between these genes is a mechanism of host immune response evasion.</text>
</comment>
<accession>W6TFS7</accession>
<evidence type="ECO:0000256" key="6">
    <source>
        <dbReference type="ARBA" id="ARBA00023237"/>
    </source>
</evidence>
<organism evidence="9 10">
    <name type="scientific">Borrelia duttonii CR2A</name>
    <dbReference type="NCBI Taxonomy" id="1432657"/>
    <lineage>
        <taxon>Bacteria</taxon>
        <taxon>Pseudomonadati</taxon>
        <taxon>Spirochaetota</taxon>
        <taxon>Spirochaetia</taxon>
        <taxon>Spirochaetales</taxon>
        <taxon>Borreliaceae</taxon>
        <taxon>Borrelia</taxon>
    </lineage>
</organism>
<dbReference type="Proteomes" id="UP000019148">
    <property type="component" value="Unassembled WGS sequence"/>
</dbReference>
<evidence type="ECO:0000256" key="7">
    <source>
        <dbReference type="ARBA" id="ARBA00023288"/>
    </source>
</evidence>
<feature type="non-terminal residue" evidence="9">
    <location>
        <position position="1"/>
    </location>
</feature>
<evidence type="ECO:0000313" key="9">
    <source>
        <dbReference type="EMBL" id="ETZ17170.1"/>
    </source>
</evidence>
<evidence type="ECO:0000256" key="1">
    <source>
        <dbReference type="ARBA" id="ARBA00003932"/>
    </source>
</evidence>
<sequence>VAGGEGAAGGGGSGGSLSEVLLEVGRSAENAFYAFIELMSDVLGFKVNKDTKKEDVGNHFKGLGVKLEKASE</sequence>
<gene>
    <name evidence="9" type="ORF">BDCR2A_01904</name>
</gene>
<dbReference type="EMBL" id="AZIT01000088">
    <property type="protein sequence ID" value="ETZ17170.1"/>
    <property type="molecule type" value="Genomic_DNA"/>
</dbReference>
<proteinExistence type="predicted"/>
<evidence type="ECO:0000256" key="4">
    <source>
        <dbReference type="ARBA" id="ARBA00023136"/>
    </source>
</evidence>
<evidence type="ECO:0000313" key="10">
    <source>
        <dbReference type="Proteomes" id="UP000019148"/>
    </source>
</evidence>
<comment type="subcellular location">
    <subcellularLocation>
        <location evidence="2 8">Cell outer membrane</location>
        <topology evidence="2 8">Lipid-anchor</topology>
    </subcellularLocation>
</comment>
<dbReference type="InterPro" id="IPR000680">
    <property type="entry name" value="Borrelia_lipo"/>
</dbReference>
<evidence type="ECO:0000256" key="5">
    <source>
        <dbReference type="ARBA" id="ARBA00023139"/>
    </source>
</evidence>
<keyword evidence="3" id="KW-0732">Signal</keyword>
<dbReference type="Pfam" id="PF00921">
    <property type="entry name" value="Lipoprotein_2"/>
    <property type="match status" value="1"/>
</dbReference>
<keyword evidence="5 8" id="KW-0564">Palmitate</keyword>
<dbReference type="GO" id="GO:0009279">
    <property type="term" value="C:cell outer membrane"/>
    <property type="evidence" value="ECO:0007669"/>
    <property type="project" value="UniProtKB-SubCell"/>
</dbReference>
<evidence type="ECO:0000256" key="2">
    <source>
        <dbReference type="ARBA" id="ARBA00004459"/>
    </source>
</evidence>
<keyword evidence="4 8" id="KW-0472">Membrane</keyword>
<dbReference type="SUPFAM" id="SSF74748">
    <property type="entry name" value="Variable surface antigen VlsE"/>
    <property type="match status" value="1"/>
</dbReference>
<name>W6TFS7_9SPIR</name>
<comment type="caution">
    <text evidence="9">The sequence shown here is derived from an EMBL/GenBank/DDBJ whole genome shotgun (WGS) entry which is preliminary data.</text>
</comment>
<keyword evidence="6 8" id="KW-0998">Cell outer membrane</keyword>
<keyword evidence="7 8" id="KW-0449">Lipoprotein</keyword>
<evidence type="ECO:0000256" key="3">
    <source>
        <dbReference type="ARBA" id="ARBA00022729"/>
    </source>
</evidence>
<protein>
    <recommendedName>
        <fullName evidence="8">Variable large protein</fullName>
    </recommendedName>
</protein>
<dbReference type="AlphaFoldDB" id="W6TFS7"/>
<evidence type="ECO:0000256" key="8">
    <source>
        <dbReference type="RuleBase" id="RU363105"/>
    </source>
</evidence>